<accession>A0A4P9JLT8</accession>
<reference evidence="1" key="1">
    <citation type="journal article" date="2019" name="Mitochondrial DNA Part B Resour">
        <title>The mitochondrial genome of the ciliate Pseudourostyla cristata (Ciliophora, Urostylida).</title>
        <authorList>
            <person name="Park K.-M."/>
            <person name="Min G.-S."/>
            <person name="Kim S."/>
        </authorList>
    </citation>
    <scope>NUCLEOTIDE SEQUENCE</scope>
</reference>
<dbReference type="EMBL" id="MH888186">
    <property type="protein sequence ID" value="QCU82617.1"/>
    <property type="molecule type" value="Genomic_DNA"/>
</dbReference>
<proteinExistence type="predicted"/>
<evidence type="ECO:0000313" key="1">
    <source>
        <dbReference type="EMBL" id="QCU82617.1"/>
    </source>
</evidence>
<organism evidence="1">
    <name type="scientific">Pseudourostyla cristata</name>
    <dbReference type="NCBI Taxonomy" id="293816"/>
    <lineage>
        <taxon>Eukaryota</taxon>
        <taxon>Sar</taxon>
        <taxon>Alveolata</taxon>
        <taxon>Ciliophora</taxon>
        <taxon>Intramacronucleata</taxon>
        <taxon>Spirotrichea</taxon>
        <taxon>Stichotrichia</taxon>
        <taxon>Urostylida</taxon>
        <taxon>Pseudourostylidae</taxon>
        <taxon>Pseudourostyla</taxon>
    </lineage>
</organism>
<name>A0A4P9JLT8_9SPIT</name>
<sequence length="256" mass="31952">MSTKRRSVIIRFNSITRENRVYFIWFKYFKRMIRRWSHINLFNKTSLITRKSFFIKFFSNFKKSIRFKKYRVKLTKFTRKGWFKLKRNGNWYIYFQIFKYWLQEYKYCKMYFKFQFNHQISNYNFLSYNTTYFKVKKFAEVLPNYNNFFLLQFLTKKSLNYFIPFYKLKTYVGFYFFTNILNNDRLKLLFESNYMTHSIGIADSTNTITTMTKVANYFDINHYELISIQLFCLTLKNVNVLYHLLIIIWVNLLFKR</sequence>
<geneLocation type="mitochondrion" evidence="1"/>
<keyword evidence="1" id="KW-0496">Mitochondrion</keyword>
<dbReference type="AlphaFoldDB" id="A0A4P9JLT8"/>
<gene>
    <name evidence="1" type="primary">orf256</name>
</gene>
<protein>
    <submittedName>
        <fullName evidence="1">Uncharacterized protein</fullName>
    </submittedName>
</protein>